<proteinExistence type="predicted"/>
<dbReference type="EnsemblMetazoa" id="XM_019908334.1">
    <property type="protein sequence ID" value="XP_019763893.1"/>
    <property type="gene ID" value="LOC109540092"/>
</dbReference>
<organism evidence="1 2">
    <name type="scientific">Dendroctonus ponderosae</name>
    <name type="common">Mountain pine beetle</name>
    <dbReference type="NCBI Taxonomy" id="77166"/>
    <lineage>
        <taxon>Eukaryota</taxon>
        <taxon>Metazoa</taxon>
        <taxon>Ecdysozoa</taxon>
        <taxon>Arthropoda</taxon>
        <taxon>Hexapoda</taxon>
        <taxon>Insecta</taxon>
        <taxon>Pterygota</taxon>
        <taxon>Neoptera</taxon>
        <taxon>Endopterygota</taxon>
        <taxon>Coleoptera</taxon>
        <taxon>Polyphaga</taxon>
        <taxon>Cucujiformia</taxon>
        <taxon>Curculionidae</taxon>
        <taxon>Scolytinae</taxon>
        <taxon>Dendroctonus</taxon>
    </lineage>
</organism>
<evidence type="ECO:0000313" key="2">
    <source>
        <dbReference type="Proteomes" id="UP000019118"/>
    </source>
</evidence>
<evidence type="ECO:0000313" key="1">
    <source>
        <dbReference type="EnsemblMetazoa" id="XP_019763893.1"/>
    </source>
</evidence>
<sequence>LNDLRRRPGLCKKDISIGTLNVLSWYRPGSAQKSIVQIKEIGKDITAIEKIRWTDSGTRGSENLLCLKVGVGTNTTNLELVLSFTGKWYNYSLLSIHAPTEEKDEITKKALYDELERTLHIIPQTIHVNSVGSMPG</sequence>
<dbReference type="Proteomes" id="UP000019118">
    <property type="component" value="Unassembled WGS sequence"/>
</dbReference>
<reference evidence="2" key="1">
    <citation type="journal article" date="2013" name="Genome Biol.">
        <title>Draft genome of the mountain pine beetle, Dendroctonus ponderosae Hopkins, a major forest pest.</title>
        <authorList>
            <person name="Keeling C.I."/>
            <person name="Yuen M.M."/>
            <person name="Liao N.Y."/>
            <person name="Docking T.R."/>
            <person name="Chan S.K."/>
            <person name="Taylor G.A."/>
            <person name="Palmquist D.L."/>
            <person name="Jackman S.D."/>
            <person name="Nguyen A."/>
            <person name="Li M."/>
            <person name="Henderson H."/>
            <person name="Janes J.K."/>
            <person name="Zhao Y."/>
            <person name="Pandoh P."/>
            <person name="Moore R."/>
            <person name="Sperling F.A."/>
            <person name="Huber D.P."/>
            <person name="Birol I."/>
            <person name="Jones S.J."/>
            <person name="Bohlmann J."/>
        </authorList>
    </citation>
    <scope>NUCLEOTIDE SEQUENCE</scope>
</reference>
<name>A0AAR5PSA3_DENPD</name>
<dbReference type="AlphaFoldDB" id="A0AAR5PSA3"/>
<accession>A0AAR5PSA3</accession>
<keyword evidence="2" id="KW-1185">Reference proteome</keyword>
<reference evidence="1" key="2">
    <citation type="submission" date="2024-08" db="UniProtKB">
        <authorList>
            <consortium name="EnsemblMetazoa"/>
        </authorList>
    </citation>
    <scope>IDENTIFICATION</scope>
</reference>
<protein>
    <submittedName>
        <fullName evidence="1">Uncharacterized protein</fullName>
    </submittedName>
</protein>